<feature type="transmembrane region" description="Helical" evidence="1">
    <location>
        <begin position="15"/>
        <end position="39"/>
    </location>
</feature>
<feature type="transmembrane region" description="Helical" evidence="1">
    <location>
        <begin position="46"/>
        <end position="64"/>
    </location>
</feature>
<keyword evidence="1" id="KW-0472">Membrane</keyword>
<reference evidence="2" key="1">
    <citation type="submission" date="2024-05" db="EMBL/GenBank/DDBJ databases">
        <title>Draft genome assemblies of 36 bacteria isolated from hibernating arctic ground squirrels.</title>
        <authorList>
            <person name="McKee H."/>
            <person name="Mullen L."/>
            <person name="Drown D.M."/>
            <person name="Duddleston K.N."/>
        </authorList>
    </citation>
    <scope>NUCLEOTIDE SEQUENCE</scope>
    <source>
        <strain evidence="2">AN1007</strain>
    </source>
</reference>
<organism evidence="2">
    <name type="scientific">Paenibacillus sp. AN1007</name>
    <dbReference type="NCBI Taxonomy" id="3151385"/>
    <lineage>
        <taxon>Bacteria</taxon>
        <taxon>Bacillati</taxon>
        <taxon>Bacillota</taxon>
        <taxon>Bacilli</taxon>
        <taxon>Bacillales</taxon>
        <taxon>Paenibacillaceae</taxon>
        <taxon>Paenibacillus</taxon>
    </lineage>
</organism>
<dbReference type="EMBL" id="CP159992">
    <property type="protein sequence ID" value="XCP97095.1"/>
    <property type="molecule type" value="Genomic_DNA"/>
</dbReference>
<evidence type="ECO:0000256" key="1">
    <source>
        <dbReference type="SAM" id="Phobius"/>
    </source>
</evidence>
<keyword evidence="1" id="KW-1133">Transmembrane helix</keyword>
<protein>
    <submittedName>
        <fullName evidence="2">Uncharacterized protein</fullName>
    </submittedName>
</protein>
<evidence type="ECO:0000313" key="2">
    <source>
        <dbReference type="EMBL" id="XCP97095.1"/>
    </source>
</evidence>
<dbReference type="AlphaFoldDB" id="A0AAU8NFL9"/>
<sequence length="89" mass="9661">MELLGLSLSVVNNPLNALALSIMWLALYMAIPGVGIGLLSRDKNIVPFKVAAIAAFLFLGTKFLSQAKDKNIVSLPIRLLSKYFQVKGN</sequence>
<name>A0AAU8NFL9_9BACL</name>
<keyword evidence="1" id="KW-0812">Transmembrane</keyword>
<proteinExistence type="predicted"/>
<gene>
    <name evidence="2" type="ORF">ABXS70_10515</name>
</gene>
<accession>A0AAU8NFL9</accession>
<dbReference type="RefSeq" id="WP_342551275.1">
    <property type="nucleotide sequence ID" value="NZ_CP159992.1"/>
</dbReference>